<evidence type="ECO:0000256" key="1">
    <source>
        <dbReference type="ARBA" id="ARBA00005046"/>
    </source>
</evidence>
<organism evidence="4 5">
    <name type="scientific">Corynebacterium ammoniagenes DSM 20306</name>
    <dbReference type="NCBI Taxonomy" id="649754"/>
    <lineage>
        <taxon>Bacteria</taxon>
        <taxon>Bacillati</taxon>
        <taxon>Actinomycetota</taxon>
        <taxon>Actinomycetes</taxon>
        <taxon>Mycobacteriales</taxon>
        <taxon>Corynebacteriaceae</taxon>
        <taxon>Corynebacterium</taxon>
    </lineage>
</organism>
<keyword evidence="5" id="KW-1185">Reference proteome</keyword>
<dbReference type="SUPFAM" id="SSF53218">
    <property type="entry name" value="Molybdenum cofactor biosynthesis proteins"/>
    <property type="match status" value="1"/>
</dbReference>
<sequence length="194" mass="20623">MQLAFAQCNNSTFVLLTVSLLTPCEKVGKRMKMHPTTPPLKASLIVVSDRIANGIKPDHAADKAVKLLEAAQIQVVYREIVREDEAAFTIALEARLQSGDDIIITLGGTGTRRGNVVPEVTARHIAARLHGLETQVLLKGLESSPKAGLCRGVIGVSQYGHPTTLVINSAGSRGAVGDTLGVVLPLVDDIVREC</sequence>
<feature type="domain" description="MoaB/Mog" evidence="3">
    <location>
        <begin position="43"/>
        <end position="190"/>
    </location>
</feature>
<dbReference type="InterPro" id="IPR036425">
    <property type="entry name" value="MoaB/Mog-like_dom_sf"/>
</dbReference>
<proteinExistence type="predicted"/>
<evidence type="ECO:0000313" key="4">
    <source>
        <dbReference type="EMBL" id="EFG80667.1"/>
    </source>
</evidence>
<dbReference type="InterPro" id="IPR001453">
    <property type="entry name" value="MoaB/Mog_dom"/>
</dbReference>
<name>A0ABN0AD17_CORAM</name>
<protein>
    <submittedName>
        <fullName evidence="4">Molybdopterin binding domain protein</fullName>
    </submittedName>
</protein>
<reference evidence="4 5" key="1">
    <citation type="submission" date="2010-04" db="EMBL/GenBank/DDBJ databases">
        <authorList>
            <person name="Weinstock G."/>
            <person name="Sodergren E."/>
            <person name="Clifton S."/>
            <person name="Fulton L."/>
            <person name="Fulton B."/>
            <person name="Courtney L."/>
            <person name="Fronick C."/>
            <person name="Harrison M."/>
            <person name="Strong C."/>
            <person name="Farmer C."/>
            <person name="Delahaunty K."/>
            <person name="Markovic C."/>
            <person name="Hall O."/>
            <person name="Minx P."/>
            <person name="Tomlinson C."/>
            <person name="Mitreva M."/>
            <person name="Hou S."/>
            <person name="Wollam A."/>
            <person name="Pepin K.H."/>
            <person name="Johnson M."/>
            <person name="Bhonagiri V."/>
            <person name="Zhang X."/>
            <person name="Suruliraj S."/>
            <person name="Warren W."/>
            <person name="Chinwalla A."/>
            <person name="Mardis E.R."/>
            <person name="Wilson R.K."/>
        </authorList>
    </citation>
    <scope>NUCLEOTIDE SEQUENCE [LARGE SCALE GENOMIC DNA]</scope>
    <source>
        <strain evidence="4 5">DSM 20306</strain>
    </source>
</reference>
<dbReference type="PANTHER" id="PTHR43764">
    <property type="entry name" value="MOLYBDENUM COFACTOR BIOSYNTHESIS"/>
    <property type="match status" value="1"/>
</dbReference>
<dbReference type="Proteomes" id="UP000006015">
    <property type="component" value="Unassembled WGS sequence"/>
</dbReference>
<accession>A0ABN0AD17</accession>
<evidence type="ECO:0000256" key="2">
    <source>
        <dbReference type="ARBA" id="ARBA00023150"/>
    </source>
</evidence>
<evidence type="ECO:0000259" key="3">
    <source>
        <dbReference type="SMART" id="SM00852"/>
    </source>
</evidence>
<dbReference type="InterPro" id="IPR051920">
    <property type="entry name" value="MPT_Adenylyltrnsfr/MoaC-Rel"/>
</dbReference>
<dbReference type="EMBL" id="ADNS01000027">
    <property type="protein sequence ID" value="EFG80667.1"/>
    <property type="molecule type" value="Genomic_DNA"/>
</dbReference>
<dbReference type="Gene3D" id="3.40.980.10">
    <property type="entry name" value="MoaB/Mog-like domain"/>
    <property type="match status" value="1"/>
</dbReference>
<gene>
    <name evidence="4" type="ORF">HMPREF0281_02032</name>
</gene>
<keyword evidence="2" id="KW-0501">Molybdenum cofactor biosynthesis</keyword>
<dbReference type="Pfam" id="PF00994">
    <property type="entry name" value="MoCF_biosynth"/>
    <property type="match status" value="1"/>
</dbReference>
<dbReference type="SMART" id="SM00852">
    <property type="entry name" value="MoCF_biosynth"/>
    <property type="match status" value="1"/>
</dbReference>
<comment type="pathway">
    <text evidence="1">Cofactor biosynthesis; molybdopterin biosynthesis.</text>
</comment>
<dbReference type="PANTHER" id="PTHR43764:SF1">
    <property type="entry name" value="MOLYBDOPTERIN MOLYBDOTRANSFERASE"/>
    <property type="match status" value="1"/>
</dbReference>
<comment type="caution">
    <text evidence="4">The sequence shown here is derived from an EMBL/GenBank/DDBJ whole genome shotgun (WGS) entry which is preliminary data.</text>
</comment>
<evidence type="ECO:0000313" key="5">
    <source>
        <dbReference type="Proteomes" id="UP000006015"/>
    </source>
</evidence>